<dbReference type="Pfam" id="PF00026">
    <property type="entry name" value="Asp"/>
    <property type="match status" value="1"/>
</dbReference>
<comment type="caution">
    <text evidence="4">The sequence shown here is derived from an EMBL/GenBank/DDBJ whole genome shotgun (WGS) entry which is preliminary data.</text>
</comment>
<evidence type="ECO:0000313" key="5">
    <source>
        <dbReference type="Proteomes" id="UP000224080"/>
    </source>
</evidence>
<keyword evidence="2" id="KW-1133">Transmembrane helix</keyword>
<dbReference type="CDD" id="cd12087">
    <property type="entry name" value="TM_EGFR-like"/>
    <property type="match status" value="1"/>
</dbReference>
<protein>
    <recommendedName>
        <fullName evidence="3">Peptidase A1 domain-containing protein</fullName>
    </recommendedName>
</protein>
<keyword evidence="2" id="KW-0472">Membrane</keyword>
<feature type="region of interest" description="Disordered" evidence="1">
    <location>
        <begin position="450"/>
        <end position="505"/>
    </location>
</feature>
<dbReference type="InterPro" id="IPR021109">
    <property type="entry name" value="Peptidase_aspartic_dom_sf"/>
</dbReference>
<feature type="transmembrane region" description="Helical" evidence="2">
    <location>
        <begin position="393"/>
        <end position="416"/>
    </location>
</feature>
<feature type="domain" description="Peptidase A1" evidence="3">
    <location>
        <begin position="19"/>
        <end position="357"/>
    </location>
</feature>
<organism evidence="4 5">
    <name type="scientific">Blastomyces parvus</name>
    <dbReference type="NCBI Taxonomy" id="2060905"/>
    <lineage>
        <taxon>Eukaryota</taxon>
        <taxon>Fungi</taxon>
        <taxon>Dikarya</taxon>
        <taxon>Ascomycota</taxon>
        <taxon>Pezizomycotina</taxon>
        <taxon>Eurotiomycetes</taxon>
        <taxon>Eurotiomycetidae</taxon>
        <taxon>Onygenales</taxon>
        <taxon>Ajellomycetaceae</taxon>
        <taxon>Blastomyces</taxon>
    </lineage>
</organism>
<dbReference type="PANTHER" id="PTHR16861">
    <property type="entry name" value="GLYCOPROTEIN 38"/>
    <property type="match status" value="1"/>
</dbReference>
<feature type="compositionally biased region" description="Polar residues" evidence="1">
    <location>
        <begin position="478"/>
        <end position="489"/>
    </location>
</feature>
<dbReference type="AlphaFoldDB" id="A0A2B7WTA7"/>
<dbReference type="Proteomes" id="UP000224080">
    <property type="component" value="Unassembled WGS sequence"/>
</dbReference>
<sequence length="505" mass="54474">MELPIGNGTIGDDPESVRWGLSIGVGTPPQQIVAAINPDWNNSWLWGSQRECTGRLSQDNCIWFRGGVFNEAESSSWTPTEIPDVYDFRDSGSQRHVNAPWGNETITLLKPDTTVESVPLYSPKTGQPPQGSIGLGRASSFLDVLMTQKKIASRTWSLFWGWQGLEASHQMKGNLVLGGYDRAKIQGDNFTRDFVDAKECTSELMVYVKQIYITTWYGDRTEVYESSGSTLNACLRPDFSPISLPEPIFNNFKRRLPGKYLGPATGIYDNSILHDSKDIFQGNLTFTLDSGLSITVPNHQLVLPNVVINRDGHQTIANDSRVIPIHNAGRQGASLGQSFLSAAYLHVNNDLKKFSIWQANPTEETDIVGVAAGSCDPGPSTGSDSGSGLGGGAIAGIVIGVVAGIALVGLAVWLLFRRKRKQNEDALLSQGHSQAVAAADSKHRAFELNDTGVSKPASGPAAPEYNSGVMGGNYVSEMATSPLPQTQESPVELPVDNVRQTDGPG</sequence>
<proteinExistence type="predicted"/>
<evidence type="ECO:0000256" key="1">
    <source>
        <dbReference type="SAM" id="MobiDB-lite"/>
    </source>
</evidence>
<dbReference type="PANTHER" id="PTHR16861:SF9">
    <property type="entry name" value="CELL WALL INTEGRITY AND STRESS RESPONSE COMPONENT 1"/>
    <property type="match status" value="1"/>
</dbReference>
<reference evidence="4 5" key="1">
    <citation type="submission" date="2017-10" db="EMBL/GenBank/DDBJ databases">
        <title>Comparative genomics in systemic dimorphic fungi from Ajellomycetaceae.</title>
        <authorList>
            <person name="Munoz J.F."/>
            <person name="Mcewen J.G."/>
            <person name="Clay O.K."/>
            <person name="Cuomo C.A."/>
        </authorList>
    </citation>
    <scope>NUCLEOTIDE SEQUENCE [LARGE SCALE GENOMIC DNA]</scope>
    <source>
        <strain evidence="4 5">UAMH130</strain>
    </source>
</reference>
<evidence type="ECO:0000313" key="4">
    <source>
        <dbReference type="EMBL" id="PGG99721.1"/>
    </source>
</evidence>
<keyword evidence="5" id="KW-1185">Reference proteome</keyword>
<dbReference type="PROSITE" id="PS51767">
    <property type="entry name" value="PEPTIDASE_A1"/>
    <property type="match status" value="1"/>
</dbReference>
<keyword evidence="2" id="KW-0812">Transmembrane</keyword>
<evidence type="ECO:0000259" key="3">
    <source>
        <dbReference type="PROSITE" id="PS51767"/>
    </source>
</evidence>
<dbReference type="EMBL" id="PDNC01000097">
    <property type="protein sequence ID" value="PGG99721.1"/>
    <property type="molecule type" value="Genomic_DNA"/>
</dbReference>
<dbReference type="InterPro" id="IPR033121">
    <property type="entry name" value="PEPTIDASE_A1"/>
</dbReference>
<gene>
    <name evidence="4" type="ORF">GX51_06173</name>
</gene>
<accession>A0A2B7WTA7</accession>
<dbReference type="SUPFAM" id="SSF50630">
    <property type="entry name" value="Acid proteases"/>
    <property type="match status" value="1"/>
</dbReference>
<dbReference type="Gene3D" id="2.40.70.10">
    <property type="entry name" value="Acid Proteases"/>
    <property type="match status" value="2"/>
</dbReference>
<dbReference type="OrthoDB" id="4074350at2759"/>
<name>A0A2B7WTA7_9EURO</name>
<evidence type="ECO:0000256" key="2">
    <source>
        <dbReference type="SAM" id="Phobius"/>
    </source>
</evidence>